<feature type="region of interest" description="Disordered" evidence="1">
    <location>
        <begin position="358"/>
        <end position="448"/>
    </location>
</feature>
<dbReference type="OrthoDB" id="372364at2759"/>
<dbReference type="Proteomes" id="UP000195521">
    <property type="component" value="Unassembled WGS sequence"/>
</dbReference>
<gene>
    <name evidence="2" type="ORF">PGO_081790</name>
</gene>
<evidence type="ECO:0000313" key="2">
    <source>
        <dbReference type="EMBL" id="GAW80613.1"/>
    </source>
</evidence>
<name>A0A1Y1JJI0_PLAGO</name>
<reference evidence="3" key="1">
    <citation type="submission" date="2017-04" db="EMBL/GenBank/DDBJ databases">
        <title>Plasmodium gonderi genome.</title>
        <authorList>
            <person name="Arisue N."/>
            <person name="Honma H."/>
            <person name="Kawai S."/>
            <person name="Tougan T."/>
            <person name="Tanabe K."/>
            <person name="Horii T."/>
        </authorList>
    </citation>
    <scope>NUCLEOTIDE SEQUENCE [LARGE SCALE GENOMIC DNA]</scope>
    <source>
        <strain evidence="3">ATCC 30045</strain>
    </source>
</reference>
<evidence type="ECO:0000313" key="3">
    <source>
        <dbReference type="Proteomes" id="UP000195521"/>
    </source>
</evidence>
<feature type="compositionally biased region" description="Basic residues" evidence="1">
    <location>
        <begin position="125"/>
        <end position="140"/>
    </location>
</feature>
<feature type="compositionally biased region" description="Basic and acidic residues" evidence="1">
    <location>
        <begin position="414"/>
        <end position="438"/>
    </location>
</feature>
<sequence length="1636" mass="190962">MVAYSLTTEEQDSNFFNRVNFLKSNETNAYHSVESVFTSDDEEDREETNESDNVGRNSTNTSQGKKLKKEEFYLTQASINSCVPKSKKFKKYKNIVLSLKKFNENINCACDFDITHQYIEEQAKQKKTKKKKNKKKKRKASALSLAPSPFNNCRDLEKRCNTNKGKIQELQKYRLIRSIKKIVKRVQATVKTPSESKNFHHEQKINQEEHQPETHSMLNLLHQKGENKKGRNKNDYYINTHHHLLHRNHFIERVTKSKGNTCSCKFAINYIIPNMINNTDGTSILPLKDAHDGKASSEEDFKTMGKPRAQVKEEENHAHRYMYYKGIENTDESGTEVKIVFNEDASRVVGIAANEAMVGKGEKSEENEDMNENRGESENVNENRGESENVNENRGESEDFDENRGESENVNENRGGREDKNENQSEDEGIKNEKKNNERNNNAKMSDIQKGHTLSYNYDTMNRCAAFCSCGKGTEKFTYACEEAKGKSEKATCYNNGDTMFCRLLNNDVEICDVHNCDFLYDSNSGKIDVHYRCKEKQRSVQRRRTTENCLRGMGWGKKGQPIEYSCRKRILSSIGITNRMNIRNREILERLYGHGVAENYWNDKSLEIGSNKKSSGCPNSAGVLPMFKPVSNNDMDSTDNHGMFFRNFMKIQPKGGDHYNSSLRQGGCISRPSSIKTSYFVNKFEEISKNNERNTREGEFRNECRSVLHQERIITPISLDSTQNYIHVDVKEENENVENKDLVVQRFLDPLIVPFNSLKVNYDVVHDSSCSIAECVSGESEKRVENNHSIENLNERKKFDEEKNIFFDSIRNIIRIMNEIKKINRNLKIERRYSLVIHDKKKNEELNKLIDYLMYQKSIRKKLKKYYFEKINKGLFTFLLRSNRVNFLFSEEEVQLLKRWNQIKFMKMNRKTREGTSLGIFKNWNTVLDENLHRRWNNHTSSIYYRDCEPRAAREVYKRNILHDLNSLNSVLSHKTKKKEQPNNMKGINERAGLDNNPGEMHDEGSMDDVSSEICYHSKVQLRRGRKMVGHLRYQIKKEQIRDLVEYGYLRNRLGPISYESYFKYCEKSRRNIFNIFLCLKNINCRNVSKKFKKKLKSGQIYLSKIYDGSKVLSHIKYIFIELIKRNLPDIICLHINDCFINSSISFFISLLLIPFKNIHTIKIIRCHIYYAYLSSFIAYQKSNNLRYMHFICNSILWTNPPDFFNITRDMRADKYQKNFLLYLNTNYVRSRKIMDTNCTNGCVKAHDSGYFDSLKQRGLKNCLHKSECLNDVTMNQKNNTQALSQENRIILKTKKGIRFFGIDDFYDCFILKKGMDILSPVGEMLNEGFGSLDERRDEWTNEKGVVTMGYEQTKEIKNSNRWGDEKTNSYNIHSCSGSEENTSEDSLKEELNECVCTFPRKIIEQSNFTKLIKLKLCSNKLNDDALMYICTLIKKNKLCNLKVLDLRWNNFTYKSLLALSFALTNTTIISESNDMIKRKKQKLNKLLLSGNNIKSSLYSSFLSSFCTCNFLVVKKLDFSMNIIDNECFPITLKYFKHVLQLQKRNKKILKIYDVFINLDHNNLKNSIYINKLIQLFQKFPTKLCQENTKTASVQHTQFREEAHQGILLSLQYNNIKNGTLQDFPGAVSTSRVKF</sequence>
<protein>
    <recommendedName>
        <fullName evidence="4">Leucine-rich repeat protein</fullName>
    </recommendedName>
</protein>
<feature type="region of interest" description="Disordered" evidence="1">
    <location>
        <begin position="33"/>
        <end position="65"/>
    </location>
</feature>
<dbReference type="Gene3D" id="3.80.10.10">
    <property type="entry name" value="Ribonuclease Inhibitor"/>
    <property type="match status" value="1"/>
</dbReference>
<feature type="region of interest" description="Disordered" evidence="1">
    <location>
        <begin position="124"/>
        <end position="144"/>
    </location>
</feature>
<dbReference type="SUPFAM" id="SSF52047">
    <property type="entry name" value="RNI-like"/>
    <property type="match status" value="1"/>
</dbReference>
<proteinExistence type="predicted"/>
<keyword evidence="3" id="KW-1185">Reference proteome</keyword>
<feature type="compositionally biased region" description="Polar residues" evidence="1">
    <location>
        <begin position="51"/>
        <end position="64"/>
    </location>
</feature>
<organism evidence="2 3">
    <name type="scientific">Plasmodium gonderi</name>
    <dbReference type="NCBI Taxonomy" id="77519"/>
    <lineage>
        <taxon>Eukaryota</taxon>
        <taxon>Sar</taxon>
        <taxon>Alveolata</taxon>
        <taxon>Apicomplexa</taxon>
        <taxon>Aconoidasida</taxon>
        <taxon>Haemosporida</taxon>
        <taxon>Plasmodiidae</taxon>
        <taxon>Plasmodium</taxon>
        <taxon>Plasmodium (Plasmodium)</taxon>
    </lineage>
</organism>
<feature type="region of interest" description="Disordered" evidence="1">
    <location>
        <begin position="975"/>
        <end position="999"/>
    </location>
</feature>
<dbReference type="GeneID" id="39747328"/>
<feature type="compositionally biased region" description="Basic and acidic residues" evidence="1">
    <location>
        <begin position="371"/>
        <end position="407"/>
    </location>
</feature>
<dbReference type="RefSeq" id="XP_028543202.1">
    <property type="nucleotide sequence ID" value="XM_028687401.1"/>
</dbReference>
<evidence type="ECO:0000256" key="1">
    <source>
        <dbReference type="SAM" id="MobiDB-lite"/>
    </source>
</evidence>
<feature type="compositionally biased region" description="Acidic residues" evidence="1">
    <location>
        <begin position="39"/>
        <end position="50"/>
    </location>
</feature>
<evidence type="ECO:0008006" key="4">
    <source>
        <dbReference type="Google" id="ProtNLM"/>
    </source>
</evidence>
<dbReference type="EMBL" id="BDQF01000009">
    <property type="protein sequence ID" value="GAW80613.1"/>
    <property type="molecule type" value="Genomic_DNA"/>
</dbReference>
<accession>A0A1Y1JJI0</accession>
<comment type="caution">
    <text evidence="2">The sequence shown here is derived from an EMBL/GenBank/DDBJ whole genome shotgun (WGS) entry which is preliminary data.</text>
</comment>
<dbReference type="InterPro" id="IPR032675">
    <property type="entry name" value="LRR_dom_sf"/>
</dbReference>